<evidence type="ECO:0000256" key="2">
    <source>
        <dbReference type="ARBA" id="ARBA00023235"/>
    </source>
</evidence>
<sequence>MSVLSTCVVVLLFVALGHAQQAIIHTNYGTITLQLYPQDAPKTVANFVNLSTTGFYNGTYFYRLAAGFVLQGGGYYNNQTSNITVPLEYKLPNAEWTVGLARAAAPNTGSSEYFINLANNTQALAPGGSSPGGYCVFAEVIGGFDTVRALIALPTHYVQEDGMNEFYKPWPSVEYIQIVG</sequence>
<dbReference type="EC" id="5.2.1.8" evidence="3"/>
<dbReference type="OrthoDB" id="10259919at2759"/>
<dbReference type="InterPro" id="IPR029000">
    <property type="entry name" value="Cyclophilin-like_dom_sf"/>
</dbReference>
<feature type="chain" id="PRO_5006520286" description="Peptidyl-prolyl cis-trans isomerase" evidence="3">
    <location>
        <begin position="20"/>
        <end position="180"/>
    </location>
</feature>
<proteinExistence type="inferred from homology"/>
<dbReference type="AlphaFoldDB" id="A0A0S4JQ48"/>
<name>A0A0S4JQ48_BODSA</name>
<evidence type="ECO:0000256" key="1">
    <source>
        <dbReference type="ARBA" id="ARBA00023110"/>
    </source>
</evidence>
<dbReference type="InterPro" id="IPR002130">
    <property type="entry name" value="Cyclophilin-type_PPIase_dom"/>
</dbReference>
<dbReference type="PRINTS" id="PR00153">
    <property type="entry name" value="CSAPPISMRASE"/>
</dbReference>
<dbReference type="Proteomes" id="UP000051952">
    <property type="component" value="Unassembled WGS sequence"/>
</dbReference>
<comment type="catalytic activity">
    <reaction evidence="3">
        <text>[protein]-peptidylproline (omega=180) = [protein]-peptidylproline (omega=0)</text>
        <dbReference type="Rhea" id="RHEA:16237"/>
        <dbReference type="Rhea" id="RHEA-COMP:10747"/>
        <dbReference type="Rhea" id="RHEA-COMP:10748"/>
        <dbReference type="ChEBI" id="CHEBI:83833"/>
        <dbReference type="ChEBI" id="CHEBI:83834"/>
        <dbReference type="EC" id="5.2.1.8"/>
    </reaction>
</comment>
<reference evidence="6" key="1">
    <citation type="submission" date="2015-09" db="EMBL/GenBank/DDBJ databases">
        <authorList>
            <consortium name="Pathogen Informatics"/>
        </authorList>
    </citation>
    <scope>NUCLEOTIDE SEQUENCE [LARGE SCALE GENOMIC DNA]</scope>
    <source>
        <strain evidence="6">Lake Konstanz</strain>
    </source>
</reference>
<evidence type="ECO:0000256" key="3">
    <source>
        <dbReference type="RuleBase" id="RU363019"/>
    </source>
</evidence>
<dbReference type="PROSITE" id="PS50072">
    <property type="entry name" value="CSA_PPIASE_2"/>
    <property type="match status" value="1"/>
</dbReference>
<dbReference type="Pfam" id="PF00160">
    <property type="entry name" value="Pro_isomerase"/>
    <property type="match status" value="1"/>
</dbReference>
<keyword evidence="1 3" id="KW-0697">Rotamase</keyword>
<keyword evidence="3" id="KW-0732">Signal</keyword>
<gene>
    <name evidence="5" type="ORF">BSAL_36605</name>
</gene>
<feature type="signal peptide" evidence="3">
    <location>
        <begin position="1"/>
        <end position="19"/>
    </location>
</feature>
<dbReference type="SUPFAM" id="SSF50891">
    <property type="entry name" value="Cyclophilin-like"/>
    <property type="match status" value="1"/>
</dbReference>
<dbReference type="PANTHER" id="PTHR45625:SF4">
    <property type="entry name" value="PEPTIDYLPROLYL ISOMERASE DOMAIN AND WD REPEAT-CONTAINING PROTEIN 1"/>
    <property type="match status" value="1"/>
</dbReference>
<evidence type="ECO:0000313" key="5">
    <source>
        <dbReference type="EMBL" id="CUG92303.1"/>
    </source>
</evidence>
<organism evidence="5 6">
    <name type="scientific">Bodo saltans</name>
    <name type="common">Flagellated protozoan</name>
    <dbReference type="NCBI Taxonomy" id="75058"/>
    <lineage>
        <taxon>Eukaryota</taxon>
        <taxon>Discoba</taxon>
        <taxon>Euglenozoa</taxon>
        <taxon>Kinetoplastea</taxon>
        <taxon>Metakinetoplastina</taxon>
        <taxon>Eubodonida</taxon>
        <taxon>Bodonidae</taxon>
        <taxon>Bodo</taxon>
    </lineage>
</organism>
<dbReference type="OMA" id="ICMNASH"/>
<dbReference type="EMBL" id="CYKH01002030">
    <property type="protein sequence ID" value="CUG92303.1"/>
    <property type="molecule type" value="Genomic_DNA"/>
</dbReference>
<evidence type="ECO:0000313" key="6">
    <source>
        <dbReference type="Proteomes" id="UP000051952"/>
    </source>
</evidence>
<dbReference type="Gene3D" id="2.40.100.10">
    <property type="entry name" value="Cyclophilin-like"/>
    <property type="match status" value="1"/>
</dbReference>
<evidence type="ECO:0000259" key="4">
    <source>
        <dbReference type="PROSITE" id="PS50072"/>
    </source>
</evidence>
<comment type="function">
    <text evidence="3">PPIases accelerate the folding of proteins. It catalyzes the cis-trans isomerization of proline imidic peptide bonds in oligopeptides.</text>
</comment>
<dbReference type="PANTHER" id="PTHR45625">
    <property type="entry name" value="PEPTIDYL-PROLYL CIS-TRANS ISOMERASE-RELATED"/>
    <property type="match status" value="1"/>
</dbReference>
<accession>A0A0S4JQ48</accession>
<keyword evidence="6" id="KW-1185">Reference proteome</keyword>
<protein>
    <recommendedName>
        <fullName evidence="3">Peptidyl-prolyl cis-trans isomerase</fullName>
        <shortName evidence="3">PPIase</shortName>
        <ecNumber evidence="3">5.2.1.8</ecNumber>
    </recommendedName>
</protein>
<feature type="domain" description="PPIase cyclophilin-type" evidence="4">
    <location>
        <begin position="18"/>
        <end position="173"/>
    </location>
</feature>
<keyword evidence="2 3" id="KW-0413">Isomerase</keyword>
<dbReference type="VEuPathDB" id="TriTrypDB:BSAL_36605"/>
<comment type="similarity">
    <text evidence="3">Belongs to the cyclophilin-type PPIase family.</text>
</comment>
<dbReference type="InterPro" id="IPR044666">
    <property type="entry name" value="Cyclophilin_A-like"/>
</dbReference>
<dbReference type="GO" id="GO:0003755">
    <property type="term" value="F:peptidyl-prolyl cis-trans isomerase activity"/>
    <property type="evidence" value="ECO:0007669"/>
    <property type="project" value="UniProtKB-UniRule"/>
</dbReference>